<evidence type="ECO:0000259" key="4">
    <source>
        <dbReference type="PROSITE" id="PS51752"/>
    </source>
</evidence>
<evidence type="ECO:0000313" key="5">
    <source>
        <dbReference type="EMBL" id="KAI7727571.1"/>
    </source>
</evidence>
<dbReference type="PROSITE" id="PS51752">
    <property type="entry name" value="JACALIN_LECTIN"/>
    <property type="match status" value="1"/>
</dbReference>
<dbReference type="Gene3D" id="2.100.10.30">
    <property type="entry name" value="Jacalin-like lectin domain"/>
    <property type="match status" value="1"/>
</dbReference>
<feature type="non-terminal residue" evidence="5">
    <location>
        <position position="291"/>
    </location>
</feature>
<sequence>HPILASCQIENMFKTGPKEMKGEIWDEKGSFEAYRGNTRLVEILITHQQDVINSIRFTYRKGDNVFHSQTYGEPYGLNFDMVDISDHNEVLTSVSGELLDGRLASIVFGTNKKTYGPFGRTGSKEGHMEAPPPPSSSSSLSLLQRALFLSLPTTQSQDTSFSPGDILSRLTSVSLSGSNPLPLSSIPPPPSSQDFKFLSLPTTQSQDTTFSPSDILSTLTTVSSIPAVPHPRHSGSYEDFKYQFKPDRFGGFHGSVYDGSVYAIGVNVKPYELYTLDDFMDDLNGCDEDDP</sequence>
<dbReference type="Pfam" id="PF01419">
    <property type="entry name" value="Jacalin"/>
    <property type="match status" value="1"/>
</dbReference>
<dbReference type="SUPFAM" id="SSF51101">
    <property type="entry name" value="Mannose-binding lectins"/>
    <property type="match status" value="1"/>
</dbReference>
<dbReference type="Proteomes" id="UP001206925">
    <property type="component" value="Unassembled WGS sequence"/>
</dbReference>
<dbReference type="EMBL" id="JAMZMK010011351">
    <property type="protein sequence ID" value="KAI7727571.1"/>
    <property type="molecule type" value="Genomic_DNA"/>
</dbReference>
<evidence type="ECO:0000256" key="3">
    <source>
        <dbReference type="SAM" id="MobiDB-lite"/>
    </source>
</evidence>
<dbReference type="SMART" id="SM00915">
    <property type="entry name" value="Jacalin"/>
    <property type="match status" value="1"/>
</dbReference>
<comment type="similarity">
    <text evidence="1">Belongs to the jacalin lectin family.</text>
</comment>
<proteinExistence type="inferred from homology"/>
<gene>
    <name evidence="5" type="ORF">M8C21_025511</name>
</gene>
<reference evidence="5" key="1">
    <citation type="submission" date="2022-06" db="EMBL/GenBank/DDBJ databases">
        <title>Uncovering the hologenomic basis of an extraordinary plant invasion.</title>
        <authorList>
            <person name="Bieker V.C."/>
            <person name="Martin M.D."/>
            <person name="Gilbert T."/>
            <person name="Hodgins K."/>
            <person name="Battlay P."/>
            <person name="Petersen B."/>
            <person name="Wilson J."/>
        </authorList>
    </citation>
    <scope>NUCLEOTIDE SEQUENCE</scope>
    <source>
        <strain evidence="5">AA19_3_7</strain>
        <tissue evidence="5">Leaf</tissue>
    </source>
</reference>
<comment type="caution">
    <text evidence="5">The sequence shown here is derived from an EMBL/GenBank/DDBJ whole genome shotgun (WGS) entry which is preliminary data.</text>
</comment>
<dbReference type="PANTHER" id="PTHR47293:SF70">
    <property type="entry name" value="JACALIN-RELATED LECTIN 24-RELATED"/>
    <property type="match status" value="1"/>
</dbReference>
<dbReference type="GO" id="GO:0030246">
    <property type="term" value="F:carbohydrate binding"/>
    <property type="evidence" value="ECO:0007669"/>
    <property type="project" value="UniProtKB-KW"/>
</dbReference>
<dbReference type="AlphaFoldDB" id="A0AAD5G4U2"/>
<accession>A0AAD5G4U2</accession>
<dbReference type="PANTHER" id="PTHR47293">
    <property type="entry name" value="JACALIN-RELATED LECTIN 3"/>
    <property type="match status" value="1"/>
</dbReference>
<evidence type="ECO:0000256" key="1">
    <source>
        <dbReference type="ARBA" id="ARBA00006568"/>
    </source>
</evidence>
<evidence type="ECO:0000313" key="6">
    <source>
        <dbReference type="Proteomes" id="UP001206925"/>
    </source>
</evidence>
<name>A0AAD5G4U2_AMBAR</name>
<protein>
    <recommendedName>
        <fullName evidence="4">Jacalin-type lectin domain-containing protein</fullName>
    </recommendedName>
</protein>
<organism evidence="5 6">
    <name type="scientific">Ambrosia artemisiifolia</name>
    <name type="common">Common ragweed</name>
    <dbReference type="NCBI Taxonomy" id="4212"/>
    <lineage>
        <taxon>Eukaryota</taxon>
        <taxon>Viridiplantae</taxon>
        <taxon>Streptophyta</taxon>
        <taxon>Embryophyta</taxon>
        <taxon>Tracheophyta</taxon>
        <taxon>Spermatophyta</taxon>
        <taxon>Magnoliopsida</taxon>
        <taxon>eudicotyledons</taxon>
        <taxon>Gunneridae</taxon>
        <taxon>Pentapetalae</taxon>
        <taxon>asterids</taxon>
        <taxon>campanulids</taxon>
        <taxon>Asterales</taxon>
        <taxon>Asteraceae</taxon>
        <taxon>Asteroideae</taxon>
        <taxon>Heliantheae alliance</taxon>
        <taxon>Heliantheae</taxon>
        <taxon>Ambrosia</taxon>
    </lineage>
</organism>
<keyword evidence="2" id="KW-0430">Lectin</keyword>
<dbReference type="InterPro" id="IPR001229">
    <property type="entry name" value="Jacalin-like_lectin_dom"/>
</dbReference>
<feature type="region of interest" description="Disordered" evidence="3">
    <location>
        <begin position="117"/>
        <end position="139"/>
    </location>
</feature>
<feature type="domain" description="Jacalin-type lectin" evidence="4">
    <location>
        <begin position="12"/>
        <end position="163"/>
    </location>
</feature>
<evidence type="ECO:0000256" key="2">
    <source>
        <dbReference type="ARBA" id="ARBA00022734"/>
    </source>
</evidence>
<keyword evidence="6" id="KW-1185">Reference proteome</keyword>
<dbReference type="InterPro" id="IPR036404">
    <property type="entry name" value="Jacalin-like_lectin_dom_sf"/>
</dbReference>